<keyword evidence="16" id="KW-0812">Transmembrane</keyword>
<dbReference type="InterPro" id="IPR011712">
    <property type="entry name" value="Sig_transdc_His_kin_sub3_dim/P"/>
</dbReference>
<keyword evidence="12" id="KW-0902">Two-component regulatory system</keyword>
<dbReference type="InterPro" id="IPR005467">
    <property type="entry name" value="His_kinase_dom"/>
</dbReference>
<keyword evidence="10 18" id="KW-0418">Kinase</keyword>
<feature type="transmembrane region" description="Helical" evidence="16">
    <location>
        <begin position="131"/>
        <end position="150"/>
    </location>
</feature>
<dbReference type="Pfam" id="PF02518">
    <property type="entry name" value="HATPase_c"/>
    <property type="match status" value="1"/>
</dbReference>
<dbReference type="InterPro" id="IPR004358">
    <property type="entry name" value="Sig_transdc_His_kin-like_C"/>
</dbReference>
<keyword evidence="11" id="KW-0408">Iron</keyword>
<dbReference type="PROSITE" id="PS50109">
    <property type="entry name" value="HIS_KIN"/>
    <property type="match status" value="1"/>
</dbReference>
<comment type="cofactor">
    <cofactor evidence="2">
        <name>[4Fe-4S] cluster</name>
        <dbReference type="ChEBI" id="CHEBI:49883"/>
    </cofactor>
</comment>
<feature type="transmembrane region" description="Helical" evidence="16">
    <location>
        <begin position="36"/>
        <end position="54"/>
    </location>
</feature>
<dbReference type="SUPFAM" id="SSF55874">
    <property type="entry name" value="ATPase domain of HSP90 chaperone/DNA topoisomerase II/histidine kinase"/>
    <property type="match status" value="1"/>
</dbReference>
<proteinExistence type="predicted"/>
<keyword evidence="16" id="KW-1133">Transmembrane helix</keyword>
<dbReference type="Gene3D" id="3.30.565.10">
    <property type="entry name" value="Histidine kinase-like ATPase, C-terminal domain"/>
    <property type="match status" value="1"/>
</dbReference>
<evidence type="ECO:0000256" key="10">
    <source>
        <dbReference type="ARBA" id="ARBA00022777"/>
    </source>
</evidence>
<name>A0A212U5N5_9MICO</name>
<dbReference type="GO" id="GO:0000155">
    <property type="term" value="F:phosphorelay sensor kinase activity"/>
    <property type="evidence" value="ECO:0007669"/>
    <property type="project" value="InterPro"/>
</dbReference>
<evidence type="ECO:0000256" key="6">
    <source>
        <dbReference type="ARBA" id="ARBA00022485"/>
    </source>
</evidence>
<evidence type="ECO:0000256" key="1">
    <source>
        <dbReference type="ARBA" id="ARBA00000085"/>
    </source>
</evidence>
<accession>A0A212U5N5</accession>
<sequence>MERLARALPHLLLPTLLGLGAWLAHAAGELSPAAVALLAATVLLHLAGLARPRWRAATPLDPTPAAAVWLGAVSLAWSGLVLLTPAFVWAAFPLFVLWCVHCPMPVAGPALALTTLVAVARDLLAPGGGWGGVLGPVLVAAACGVAAWTMTRARQESEARARLVEELVATREELAAAHAAAGALGERQRIARDLHDTVVQSFTSVLLLARSTQEGGGPSAAQGALPRIEEVAAAGLADSRRVVEALRREAERTLPVALARVAAAVASPPTAFTVRGTERELPTAVEVALLRIAQGALGNVTEHARATRAELVLEFLADRVRLEVRDDGVGGARALPATTGSGRGTGLVGARERAEELGGWCTLDSPPGRGTRLTVELPA</sequence>
<dbReference type="Gene3D" id="1.20.5.1930">
    <property type="match status" value="1"/>
</dbReference>
<dbReference type="Proteomes" id="UP000198122">
    <property type="component" value="Unassembled WGS sequence"/>
</dbReference>
<evidence type="ECO:0000256" key="9">
    <source>
        <dbReference type="ARBA" id="ARBA00022723"/>
    </source>
</evidence>
<dbReference type="RefSeq" id="WP_088819005.1">
    <property type="nucleotide sequence ID" value="NZ_FYEZ01000003.1"/>
</dbReference>
<evidence type="ECO:0000256" key="8">
    <source>
        <dbReference type="ARBA" id="ARBA00022679"/>
    </source>
</evidence>
<dbReference type="GO" id="GO:0051539">
    <property type="term" value="F:4 iron, 4 sulfur cluster binding"/>
    <property type="evidence" value="ECO:0007669"/>
    <property type="project" value="UniProtKB-KW"/>
</dbReference>
<dbReference type="EMBL" id="FYEZ01000003">
    <property type="protein sequence ID" value="SNC73568.1"/>
    <property type="molecule type" value="Genomic_DNA"/>
</dbReference>
<evidence type="ECO:0000256" key="2">
    <source>
        <dbReference type="ARBA" id="ARBA00001966"/>
    </source>
</evidence>
<dbReference type="GO" id="GO:0016020">
    <property type="term" value="C:membrane"/>
    <property type="evidence" value="ECO:0007669"/>
    <property type="project" value="InterPro"/>
</dbReference>
<evidence type="ECO:0000256" key="7">
    <source>
        <dbReference type="ARBA" id="ARBA00022490"/>
    </source>
</evidence>
<reference evidence="18 19" key="1">
    <citation type="submission" date="2017-06" db="EMBL/GenBank/DDBJ databases">
        <authorList>
            <person name="Kim H.J."/>
            <person name="Triplett B.A."/>
        </authorList>
    </citation>
    <scope>NUCLEOTIDE SEQUENCE [LARGE SCALE GENOMIC DNA]</scope>
    <source>
        <strain evidence="18 19">DSM 22179</strain>
    </source>
</reference>
<evidence type="ECO:0000256" key="13">
    <source>
        <dbReference type="ARBA" id="ARBA00023014"/>
    </source>
</evidence>
<evidence type="ECO:0000259" key="17">
    <source>
        <dbReference type="PROSITE" id="PS50109"/>
    </source>
</evidence>
<keyword evidence="13" id="KW-0411">Iron-sulfur</keyword>
<protein>
    <recommendedName>
        <fullName evidence="5">Oxygen sensor histidine kinase NreB</fullName>
        <ecNumber evidence="4">2.7.13.3</ecNumber>
    </recommendedName>
    <alternativeName>
        <fullName evidence="15">Nitrogen regulation protein B</fullName>
    </alternativeName>
</protein>
<dbReference type="InterPro" id="IPR017205">
    <property type="entry name" value="Sig_transdc_His_kinase_ChrS"/>
</dbReference>
<gene>
    <name evidence="18" type="ORF">SAMN05445756_2030</name>
</gene>
<evidence type="ECO:0000256" key="4">
    <source>
        <dbReference type="ARBA" id="ARBA00012438"/>
    </source>
</evidence>
<dbReference type="GO" id="GO:0005737">
    <property type="term" value="C:cytoplasm"/>
    <property type="evidence" value="ECO:0007669"/>
    <property type="project" value="UniProtKB-SubCell"/>
</dbReference>
<evidence type="ECO:0000256" key="11">
    <source>
        <dbReference type="ARBA" id="ARBA00023004"/>
    </source>
</evidence>
<keyword evidence="19" id="KW-1185">Reference proteome</keyword>
<evidence type="ECO:0000256" key="3">
    <source>
        <dbReference type="ARBA" id="ARBA00004496"/>
    </source>
</evidence>
<keyword evidence="8" id="KW-0808">Transferase</keyword>
<dbReference type="InterPro" id="IPR003594">
    <property type="entry name" value="HATPase_dom"/>
</dbReference>
<dbReference type="PRINTS" id="PR00344">
    <property type="entry name" value="BCTRLSENSOR"/>
</dbReference>
<comment type="catalytic activity">
    <reaction evidence="1">
        <text>ATP + protein L-histidine = ADP + protein N-phospho-L-histidine.</text>
        <dbReference type="EC" id="2.7.13.3"/>
    </reaction>
</comment>
<dbReference type="CDD" id="cd16917">
    <property type="entry name" value="HATPase_UhpB-NarQ-NarX-like"/>
    <property type="match status" value="1"/>
</dbReference>
<evidence type="ECO:0000256" key="14">
    <source>
        <dbReference type="ARBA" id="ARBA00024827"/>
    </source>
</evidence>
<dbReference type="Pfam" id="PF07730">
    <property type="entry name" value="HisKA_3"/>
    <property type="match status" value="1"/>
</dbReference>
<feature type="transmembrane region" description="Helical" evidence="16">
    <location>
        <begin position="66"/>
        <end position="89"/>
    </location>
</feature>
<keyword evidence="16" id="KW-0472">Membrane</keyword>
<dbReference type="GO" id="GO:0046872">
    <property type="term" value="F:metal ion binding"/>
    <property type="evidence" value="ECO:0007669"/>
    <property type="project" value="UniProtKB-KW"/>
</dbReference>
<dbReference type="GO" id="GO:0046983">
    <property type="term" value="F:protein dimerization activity"/>
    <property type="evidence" value="ECO:0007669"/>
    <property type="project" value="InterPro"/>
</dbReference>
<keyword evidence="7" id="KW-0963">Cytoplasm</keyword>
<dbReference type="AlphaFoldDB" id="A0A212U5N5"/>
<dbReference type="EC" id="2.7.13.3" evidence="4"/>
<comment type="function">
    <text evidence="14">Member of the two-component regulatory system NreB/NreC involved in the control of dissimilatory nitrate/nitrite reduction in response to oxygen. NreB functions as a direct oxygen sensor histidine kinase which is autophosphorylated, in the absence of oxygen, probably at the conserved histidine residue, and transfers its phosphate group probably to a conserved aspartate residue of NreC. NreB/NreC activates the expression of the nitrate (narGHJI) and nitrite (nir) reductase operons, as well as the putative nitrate transporter gene narT.</text>
</comment>
<comment type="subcellular location">
    <subcellularLocation>
        <location evidence="3">Cytoplasm</location>
    </subcellularLocation>
</comment>
<evidence type="ECO:0000313" key="18">
    <source>
        <dbReference type="EMBL" id="SNC73568.1"/>
    </source>
</evidence>
<keyword evidence="6" id="KW-0004">4Fe-4S</keyword>
<evidence type="ECO:0000313" key="19">
    <source>
        <dbReference type="Proteomes" id="UP000198122"/>
    </source>
</evidence>
<keyword evidence="9" id="KW-0479">Metal-binding</keyword>
<evidence type="ECO:0000256" key="5">
    <source>
        <dbReference type="ARBA" id="ARBA00017322"/>
    </source>
</evidence>
<evidence type="ECO:0000256" key="16">
    <source>
        <dbReference type="SAM" id="Phobius"/>
    </source>
</evidence>
<dbReference type="OrthoDB" id="144293at2"/>
<dbReference type="PANTHER" id="PTHR24421">
    <property type="entry name" value="NITRATE/NITRITE SENSOR PROTEIN NARX-RELATED"/>
    <property type="match status" value="1"/>
</dbReference>
<evidence type="ECO:0000256" key="12">
    <source>
        <dbReference type="ARBA" id="ARBA00023012"/>
    </source>
</evidence>
<evidence type="ECO:0000256" key="15">
    <source>
        <dbReference type="ARBA" id="ARBA00030800"/>
    </source>
</evidence>
<dbReference type="InterPro" id="IPR050482">
    <property type="entry name" value="Sensor_HK_TwoCompSys"/>
</dbReference>
<feature type="domain" description="Histidine kinase" evidence="17">
    <location>
        <begin position="289"/>
        <end position="379"/>
    </location>
</feature>
<organism evidence="18 19">
    <name type="scientific">Kytococcus aerolatus</name>
    <dbReference type="NCBI Taxonomy" id="592308"/>
    <lineage>
        <taxon>Bacteria</taxon>
        <taxon>Bacillati</taxon>
        <taxon>Actinomycetota</taxon>
        <taxon>Actinomycetes</taxon>
        <taxon>Micrococcales</taxon>
        <taxon>Kytococcaceae</taxon>
        <taxon>Kytococcus</taxon>
    </lineage>
</organism>
<dbReference type="PIRSF" id="PIRSF037434">
    <property type="entry name" value="STHK_ChrS"/>
    <property type="match status" value="1"/>
</dbReference>
<dbReference type="PANTHER" id="PTHR24421:SF62">
    <property type="entry name" value="SENSORY TRANSDUCTION HISTIDINE KINASE"/>
    <property type="match status" value="1"/>
</dbReference>
<feature type="transmembrane region" description="Helical" evidence="16">
    <location>
        <begin position="95"/>
        <end position="119"/>
    </location>
</feature>
<dbReference type="InterPro" id="IPR036890">
    <property type="entry name" value="HATPase_C_sf"/>
</dbReference>